<comment type="similarity">
    <text evidence="6">Belongs to the fosfomycin resistance protein family. FosB subfamily.</text>
</comment>
<dbReference type="PANTHER" id="PTHR36113">
    <property type="entry name" value="LYASE, PUTATIVE-RELATED-RELATED"/>
    <property type="match status" value="1"/>
</dbReference>
<evidence type="ECO:0000256" key="4">
    <source>
        <dbReference type="ARBA" id="ARBA00022842"/>
    </source>
</evidence>
<dbReference type="Pfam" id="PF00903">
    <property type="entry name" value="Glyoxalase"/>
    <property type="match status" value="1"/>
</dbReference>
<keyword evidence="1 6" id="KW-0963">Cytoplasm</keyword>
<dbReference type="SUPFAM" id="SSF54593">
    <property type="entry name" value="Glyoxalase/Bleomycin resistance protein/Dihydroxybiphenyl dioxygenase"/>
    <property type="match status" value="1"/>
</dbReference>
<reference evidence="8 9" key="1">
    <citation type="journal article" date="2024" name="Pathogens">
        <title>Staphylococcus hsinchuensis sp. nov., Isolated from Soymilk.</title>
        <authorList>
            <person name="Wang Y.T."/>
            <person name="Lin Y.C."/>
            <person name="Hsieh Y.H."/>
            <person name="Lin Y.T."/>
            <person name="Hamada M."/>
            <person name="Chen C.C."/>
            <person name="Liou J.S."/>
            <person name="Lee A.Y."/>
            <person name="Zhang W.L."/>
            <person name="Chen Y.T."/>
            <person name="Huang C.H."/>
        </authorList>
    </citation>
    <scope>NUCLEOTIDE SEQUENCE [LARGE SCALE GENOMIC DNA]</scope>
    <source>
        <strain evidence="8 9">H164</strain>
    </source>
</reference>
<dbReference type="InterPro" id="IPR022858">
    <property type="entry name" value="Metallothiol_Trafse_FosB"/>
</dbReference>
<keyword evidence="5 6" id="KW-0046">Antibiotic resistance</keyword>
<proteinExistence type="inferred from homology"/>
<comment type="subcellular location">
    <subcellularLocation>
        <location evidence="6">Cytoplasm</location>
    </subcellularLocation>
</comment>
<dbReference type="NCBIfam" id="NF000493">
    <property type="entry name" value="Fos_BSH"/>
    <property type="match status" value="1"/>
</dbReference>
<accession>A0ABZ3EFK2</accession>
<dbReference type="GO" id="GO:0016740">
    <property type="term" value="F:transferase activity"/>
    <property type="evidence" value="ECO:0007669"/>
    <property type="project" value="UniProtKB-KW"/>
</dbReference>
<dbReference type="PROSITE" id="PS51819">
    <property type="entry name" value="VOC"/>
    <property type="match status" value="1"/>
</dbReference>
<evidence type="ECO:0000256" key="1">
    <source>
        <dbReference type="ARBA" id="ARBA00022490"/>
    </source>
</evidence>
<feature type="binding site" evidence="6">
    <location>
        <position position="7"/>
    </location>
    <ligand>
        <name>Mg(2+)</name>
        <dbReference type="ChEBI" id="CHEBI:18420"/>
    </ligand>
</feature>
<dbReference type="InterPro" id="IPR004360">
    <property type="entry name" value="Glyas_Fos-R_dOase_dom"/>
</dbReference>
<protein>
    <recommendedName>
        <fullName evidence="6">Metallothiol transferase FosB</fullName>
        <ecNumber evidence="6">2.5.1.-</ecNumber>
    </recommendedName>
    <alternativeName>
        <fullName evidence="6">Fosfomycin resistance protein</fullName>
    </alternativeName>
</protein>
<evidence type="ECO:0000256" key="2">
    <source>
        <dbReference type="ARBA" id="ARBA00022679"/>
    </source>
</evidence>
<comment type="subunit">
    <text evidence="6">Homodimer.</text>
</comment>
<gene>
    <name evidence="6 8" type="primary">fosB</name>
    <name evidence="8" type="ORF">QQM35_03710</name>
</gene>
<evidence type="ECO:0000256" key="5">
    <source>
        <dbReference type="ARBA" id="ARBA00023251"/>
    </source>
</evidence>
<name>A0ABZ3EFK2_9STAP</name>
<organism evidence="8 9">
    <name type="scientific">Staphylococcus hsinchuensis</name>
    <dbReference type="NCBI Taxonomy" id="3051183"/>
    <lineage>
        <taxon>Bacteria</taxon>
        <taxon>Bacillati</taxon>
        <taxon>Bacillota</taxon>
        <taxon>Bacilli</taxon>
        <taxon>Bacillales</taxon>
        <taxon>Staphylococcaceae</taxon>
        <taxon>Staphylococcus</taxon>
    </lineage>
</organism>
<keyword evidence="2 6" id="KW-0808">Transferase</keyword>
<evidence type="ECO:0000259" key="7">
    <source>
        <dbReference type="PROSITE" id="PS51819"/>
    </source>
</evidence>
<sequence>MIQSINHITYSVSDLSHSIQFYKKVLQGDLLVSGGKTAYFILGGVWLALNEEKDIPRNEIQFSYTHLAFTIEEDEFEEWYEWLKQNHVNILDGRDRNIKDKKSVYFTDPDGHKLELHTGSLKDRLKYYKEEKPHMEFTDKGLRALK</sequence>
<feature type="domain" description="VOC" evidence="7">
    <location>
        <begin position="4"/>
        <end position="119"/>
    </location>
</feature>
<keyword evidence="3 6" id="KW-0479">Metal-binding</keyword>
<dbReference type="EMBL" id="CP128355">
    <property type="protein sequence ID" value="XAF71231.1"/>
    <property type="molecule type" value="Genomic_DNA"/>
</dbReference>
<feature type="binding site" evidence="6">
    <location>
        <position position="115"/>
    </location>
    <ligand>
        <name>Mg(2+)</name>
        <dbReference type="ChEBI" id="CHEBI:18420"/>
    </ligand>
</feature>
<keyword evidence="4 6" id="KW-0460">Magnesium</keyword>
<evidence type="ECO:0000256" key="6">
    <source>
        <dbReference type="HAMAP-Rule" id="MF_01512"/>
    </source>
</evidence>
<dbReference type="InterPro" id="IPR029068">
    <property type="entry name" value="Glyas_Bleomycin-R_OHBP_Dase"/>
</dbReference>
<evidence type="ECO:0000256" key="3">
    <source>
        <dbReference type="ARBA" id="ARBA00022723"/>
    </source>
</evidence>
<feature type="binding site" evidence="6">
    <location>
        <position position="66"/>
    </location>
    <ligand>
        <name>Mg(2+)</name>
        <dbReference type="ChEBI" id="CHEBI:18420"/>
    </ligand>
</feature>
<evidence type="ECO:0000313" key="8">
    <source>
        <dbReference type="EMBL" id="XAF71231.1"/>
    </source>
</evidence>
<dbReference type="EC" id="2.5.1.-" evidence="6"/>
<dbReference type="Gene3D" id="3.10.180.10">
    <property type="entry name" value="2,3-Dihydroxybiphenyl 1,2-Dioxygenase, domain 1"/>
    <property type="match status" value="1"/>
</dbReference>
<dbReference type="InterPro" id="IPR037523">
    <property type="entry name" value="VOC_core"/>
</dbReference>
<dbReference type="PANTHER" id="PTHR36113:SF6">
    <property type="entry name" value="FOSFOMYCIN RESISTANCE PROTEIN FOSX"/>
    <property type="match status" value="1"/>
</dbReference>
<dbReference type="InterPro" id="IPR051332">
    <property type="entry name" value="Fosfomycin_Res_Enzymes"/>
</dbReference>
<dbReference type="NCBIfam" id="NF003152">
    <property type="entry name" value="PRK04101.1"/>
    <property type="match status" value="1"/>
</dbReference>
<evidence type="ECO:0000313" key="9">
    <source>
        <dbReference type="Proteomes" id="UP001436297"/>
    </source>
</evidence>
<comment type="cofactor">
    <cofactor evidence="6">
        <name>Mg(2+)</name>
        <dbReference type="ChEBI" id="CHEBI:18420"/>
    </cofactor>
</comment>
<dbReference type="Proteomes" id="UP001436297">
    <property type="component" value="Chromosome"/>
</dbReference>
<keyword evidence="9" id="KW-1185">Reference proteome</keyword>
<comment type="function">
    <text evidence="6">Metallothiol transferase which confers resistance to fosfomycin by catalyzing the addition of a thiol cofactor to fosfomycin. L-cysteine is probably the physiological thiol donor.</text>
</comment>
<dbReference type="RefSeq" id="WP_251521264.1">
    <property type="nucleotide sequence ID" value="NZ_CP128355.1"/>
</dbReference>
<dbReference type="HAMAP" id="MF_01512">
    <property type="entry name" value="FosB"/>
    <property type="match status" value="1"/>
</dbReference>